<dbReference type="AlphaFoldDB" id="A0A834VBZ8"/>
<dbReference type="Proteomes" id="UP000070412">
    <property type="component" value="Unassembled WGS sequence"/>
</dbReference>
<feature type="domain" description="RING-type" evidence="5">
    <location>
        <begin position="273"/>
        <end position="319"/>
    </location>
</feature>
<keyword evidence="2" id="KW-0862">Zinc</keyword>
<accession>A0A834VBZ8</accession>
<sequence>MNSSSNNWIILSDLTRNLIHTITNAIGSMLISRLVADYFRKKSSQSNRATRFDSIWNEKNSNQQSIYNQKETDPNNDRCFEAAHLGASDSSSQSSFISSEASSSRSSYSDLMAVTDDNQNCSQIDRSEIVESNCPPIDQSHSSREKKSIHTTKKSRRIAIERNSHQNSANHSKSISLKRNRFNRTISEERFNAEGSRLNTFADFELSVPTSNESLQDRIDNEQRYREIRMTRENRFRITEKQFSFLKHKITKLLNRLESEYEAEIAATPDEECVICINSKATMKTFPCGHQVVCGKCFVKTIQMVVSQRMLPLRCVICRAKILRLKQSTSNDFFQNGFGSFSGRNDYRADMLPDKFEENSFSLFSEKTHDDYDYSKKRSNLISLSSNDRGLMRSIAITDNIQCAKWYNDDLTTEYHRATRKKRTSPSRHKKHLTSSYSNDNYIIHDERIHHKSLMNFEQKSSYSNRANSFRYWFR</sequence>
<evidence type="ECO:0000259" key="5">
    <source>
        <dbReference type="PROSITE" id="PS50089"/>
    </source>
</evidence>
<dbReference type="Pfam" id="PF13920">
    <property type="entry name" value="zf-C3HC4_3"/>
    <property type="match status" value="1"/>
</dbReference>
<name>A0A834VBZ8_SARSC</name>
<dbReference type="InterPro" id="IPR001841">
    <property type="entry name" value="Znf_RING"/>
</dbReference>
<dbReference type="OrthoDB" id="6381204at2759"/>
<evidence type="ECO:0000313" key="6">
    <source>
        <dbReference type="EMBL" id="KAF7489749.1"/>
    </source>
</evidence>
<evidence type="ECO:0000256" key="1">
    <source>
        <dbReference type="ARBA" id="ARBA00022771"/>
    </source>
</evidence>
<dbReference type="Gene3D" id="3.30.40.10">
    <property type="entry name" value="Zinc/RING finger domain, C3HC4 (zinc finger)"/>
    <property type="match status" value="1"/>
</dbReference>
<gene>
    <name evidence="6" type="ORF">SSS_1754</name>
</gene>
<proteinExistence type="predicted"/>
<reference evidence="7" key="3">
    <citation type="submission" date="2022-06" db="UniProtKB">
        <authorList>
            <consortium name="EnsemblMetazoa"/>
        </authorList>
    </citation>
    <scope>IDENTIFICATION</scope>
</reference>
<feature type="compositionally biased region" description="Polar residues" evidence="4">
    <location>
        <begin position="165"/>
        <end position="175"/>
    </location>
</feature>
<keyword evidence="1 3" id="KW-0479">Metal-binding</keyword>
<evidence type="ECO:0000313" key="8">
    <source>
        <dbReference type="Proteomes" id="UP000070412"/>
    </source>
</evidence>
<protein>
    <recommendedName>
        <fullName evidence="5">RING-type domain-containing protein</fullName>
    </recommendedName>
</protein>
<dbReference type="EnsemblMetazoa" id="SSS_1754s_mrna">
    <property type="protein sequence ID" value="KAF7489749.1"/>
    <property type="gene ID" value="SSS_1754"/>
</dbReference>
<dbReference type="SUPFAM" id="SSF57850">
    <property type="entry name" value="RING/U-box"/>
    <property type="match status" value="1"/>
</dbReference>
<reference evidence="8" key="1">
    <citation type="journal article" date="2020" name="PLoS Negl. Trop. Dis.">
        <title>High-quality nuclear genome for Sarcoptes scabiei-A critical resource for a neglected parasite.</title>
        <authorList>
            <person name="Korhonen P.K."/>
            <person name="Gasser R.B."/>
            <person name="Ma G."/>
            <person name="Wang T."/>
            <person name="Stroehlein A.J."/>
            <person name="Young N.D."/>
            <person name="Ang C.S."/>
            <person name="Fernando D.D."/>
            <person name="Lu H.C."/>
            <person name="Taylor S."/>
            <person name="Reynolds S.L."/>
            <person name="Mofiz E."/>
            <person name="Najaraj S.H."/>
            <person name="Gowda H."/>
            <person name="Madugundu A."/>
            <person name="Renuse S."/>
            <person name="Holt D."/>
            <person name="Pandey A."/>
            <person name="Papenfuss A.T."/>
            <person name="Fischer K."/>
        </authorList>
    </citation>
    <scope>NUCLEOTIDE SEQUENCE [LARGE SCALE GENOMIC DNA]</scope>
</reference>
<dbReference type="InterPro" id="IPR013083">
    <property type="entry name" value="Znf_RING/FYVE/PHD"/>
</dbReference>
<dbReference type="EMBL" id="WVUK01000064">
    <property type="protein sequence ID" value="KAF7489749.1"/>
    <property type="molecule type" value="Genomic_DNA"/>
</dbReference>
<reference evidence="6" key="2">
    <citation type="submission" date="2020-01" db="EMBL/GenBank/DDBJ databases">
        <authorList>
            <person name="Korhonen P.K.K."/>
            <person name="Guangxu M.G."/>
            <person name="Wang T.W."/>
            <person name="Stroehlein A.J.S."/>
            <person name="Young N.D."/>
            <person name="Ang C.-S.A."/>
            <person name="Fernando D.W.F."/>
            <person name="Lu H.L."/>
            <person name="Taylor S.T."/>
            <person name="Ehtesham M.E.M."/>
            <person name="Najaraj S.H.N."/>
            <person name="Harsha G.H.G."/>
            <person name="Madugundu A.M."/>
            <person name="Renuse S.R."/>
            <person name="Holt D.H."/>
            <person name="Pandey A.P."/>
            <person name="Papenfuss A.P."/>
            <person name="Gasser R.B.G."/>
            <person name="Fischer K.F."/>
        </authorList>
    </citation>
    <scope>NUCLEOTIDE SEQUENCE</scope>
    <source>
        <strain evidence="6">SSS_KF_BRIS2020</strain>
    </source>
</reference>
<dbReference type="GO" id="GO:0008270">
    <property type="term" value="F:zinc ion binding"/>
    <property type="evidence" value="ECO:0007669"/>
    <property type="project" value="UniProtKB-KW"/>
</dbReference>
<dbReference type="PROSITE" id="PS50089">
    <property type="entry name" value="ZF_RING_2"/>
    <property type="match status" value="1"/>
</dbReference>
<organism evidence="6">
    <name type="scientific">Sarcoptes scabiei</name>
    <name type="common">Itch mite</name>
    <name type="synonym">Acarus scabiei</name>
    <dbReference type="NCBI Taxonomy" id="52283"/>
    <lineage>
        <taxon>Eukaryota</taxon>
        <taxon>Metazoa</taxon>
        <taxon>Ecdysozoa</taxon>
        <taxon>Arthropoda</taxon>
        <taxon>Chelicerata</taxon>
        <taxon>Arachnida</taxon>
        <taxon>Acari</taxon>
        <taxon>Acariformes</taxon>
        <taxon>Sarcoptiformes</taxon>
        <taxon>Astigmata</taxon>
        <taxon>Psoroptidia</taxon>
        <taxon>Sarcoptoidea</taxon>
        <taxon>Sarcoptidae</taxon>
        <taxon>Sarcoptinae</taxon>
        <taxon>Sarcoptes</taxon>
    </lineage>
</organism>
<evidence type="ECO:0000313" key="7">
    <source>
        <dbReference type="EnsemblMetazoa" id="KAF7489749.1"/>
    </source>
</evidence>
<keyword evidence="8" id="KW-1185">Reference proteome</keyword>
<evidence type="ECO:0000256" key="3">
    <source>
        <dbReference type="PROSITE-ProRule" id="PRU00175"/>
    </source>
</evidence>
<feature type="region of interest" description="Disordered" evidence="4">
    <location>
        <begin position="133"/>
        <end position="176"/>
    </location>
</feature>
<evidence type="ECO:0000256" key="2">
    <source>
        <dbReference type="ARBA" id="ARBA00022833"/>
    </source>
</evidence>
<evidence type="ECO:0000256" key="4">
    <source>
        <dbReference type="SAM" id="MobiDB-lite"/>
    </source>
</evidence>
<keyword evidence="1 3" id="KW-0863">Zinc-finger</keyword>